<evidence type="ECO:0000256" key="3">
    <source>
        <dbReference type="ARBA" id="ARBA00022741"/>
    </source>
</evidence>
<evidence type="ECO:0000313" key="8">
    <source>
        <dbReference type="Proteomes" id="UP001296776"/>
    </source>
</evidence>
<dbReference type="Pfam" id="PF00005">
    <property type="entry name" value="ABC_tran"/>
    <property type="match status" value="1"/>
</dbReference>
<feature type="compositionally biased region" description="Low complexity" evidence="5">
    <location>
        <begin position="340"/>
        <end position="350"/>
    </location>
</feature>
<name>A0AAJ0U2J1_9GAMM</name>
<keyword evidence="2" id="KW-0813">Transport</keyword>
<proteinExistence type="inferred from homology"/>
<dbReference type="InterPro" id="IPR027417">
    <property type="entry name" value="P-loop_NTPase"/>
</dbReference>
<dbReference type="PANTHER" id="PTHR43335:SF4">
    <property type="entry name" value="ABC TRANSPORTER, ATP-BINDING PROTEIN"/>
    <property type="match status" value="1"/>
</dbReference>
<evidence type="ECO:0000256" key="2">
    <source>
        <dbReference type="ARBA" id="ARBA00022448"/>
    </source>
</evidence>
<dbReference type="InterPro" id="IPR003593">
    <property type="entry name" value="AAA+_ATPase"/>
</dbReference>
<dbReference type="GO" id="GO:0016887">
    <property type="term" value="F:ATP hydrolysis activity"/>
    <property type="evidence" value="ECO:0007669"/>
    <property type="project" value="InterPro"/>
</dbReference>
<accession>A0AAJ0U2J1</accession>
<dbReference type="RefSeq" id="WP_200345271.1">
    <property type="nucleotide sequence ID" value="NZ_NRSJ01000007.1"/>
</dbReference>
<evidence type="ECO:0000256" key="1">
    <source>
        <dbReference type="ARBA" id="ARBA00005417"/>
    </source>
</evidence>
<evidence type="ECO:0000313" key="7">
    <source>
        <dbReference type="EMBL" id="MBK1704093.1"/>
    </source>
</evidence>
<evidence type="ECO:0000259" key="6">
    <source>
        <dbReference type="PROSITE" id="PS50893"/>
    </source>
</evidence>
<evidence type="ECO:0000256" key="4">
    <source>
        <dbReference type="ARBA" id="ARBA00022840"/>
    </source>
</evidence>
<dbReference type="CDD" id="cd03230">
    <property type="entry name" value="ABC_DR_subfamily_A"/>
    <property type="match status" value="1"/>
</dbReference>
<keyword evidence="3" id="KW-0547">Nucleotide-binding</keyword>
<dbReference type="Gene3D" id="3.40.50.300">
    <property type="entry name" value="P-loop containing nucleotide triphosphate hydrolases"/>
    <property type="match status" value="1"/>
</dbReference>
<dbReference type="PANTHER" id="PTHR43335">
    <property type="entry name" value="ABC TRANSPORTER, ATP-BINDING PROTEIN"/>
    <property type="match status" value="1"/>
</dbReference>
<feature type="domain" description="ABC transporter" evidence="6">
    <location>
        <begin position="2"/>
        <end position="231"/>
    </location>
</feature>
<feature type="region of interest" description="Disordered" evidence="5">
    <location>
        <begin position="309"/>
        <end position="350"/>
    </location>
</feature>
<dbReference type="AlphaFoldDB" id="A0AAJ0U2J1"/>
<keyword evidence="4 7" id="KW-0067">ATP-binding</keyword>
<organism evidence="7 8">
    <name type="scientific">Halochromatium glycolicum</name>
    <dbReference type="NCBI Taxonomy" id="85075"/>
    <lineage>
        <taxon>Bacteria</taxon>
        <taxon>Pseudomonadati</taxon>
        <taxon>Pseudomonadota</taxon>
        <taxon>Gammaproteobacteria</taxon>
        <taxon>Chromatiales</taxon>
        <taxon>Chromatiaceae</taxon>
        <taxon>Halochromatium</taxon>
    </lineage>
</organism>
<comment type="caution">
    <text evidence="7">The sequence shown here is derived from an EMBL/GenBank/DDBJ whole genome shotgun (WGS) entry which is preliminary data.</text>
</comment>
<feature type="compositionally biased region" description="Acidic residues" evidence="5">
    <location>
        <begin position="328"/>
        <end position="339"/>
    </location>
</feature>
<dbReference type="SUPFAM" id="SSF52540">
    <property type="entry name" value="P-loop containing nucleoside triphosphate hydrolases"/>
    <property type="match status" value="1"/>
</dbReference>
<dbReference type="EMBL" id="NRSJ01000007">
    <property type="protein sequence ID" value="MBK1704093.1"/>
    <property type="molecule type" value="Genomic_DNA"/>
</dbReference>
<comment type="similarity">
    <text evidence="1">Belongs to the ABC transporter superfamily.</text>
</comment>
<evidence type="ECO:0000256" key="5">
    <source>
        <dbReference type="SAM" id="MobiDB-lite"/>
    </source>
</evidence>
<gene>
    <name evidence="7" type="ORF">CKO40_05910</name>
</gene>
<keyword evidence="8" id="KW-1185">Reference proteome</keyword>
<dbReference type="GO" id="GO:0005524">
    <property type="term" value="F:ATP binding"/>
    <property type="evidence" value="ECO:0007669"/>
    <property type="project" value="UniProtKB-KW"/>
</dbReference>
<dbReference type="InterPro" id="IPR003439">
    <property type="entry name" value="ABC_transporter-like_ATP-bd"/>
</dbReference>
<dbReference type="PROSITE" id="PS50893">
    <property type="entry name" value="ABC_TRANSPORTER_2"/>
    <property type="match status" value="1"/>
</dbReference>
<dbReference type="SMART" id="SM00382">
    <property type="entry name" value="AAA"/>
    <property type="match status" value="1"/>
</dbReference>
<sequence length="350" mass="37629">MIEAQEISRSYGTLKAVDRVSFAIGRREIVGLLGHNGAGKTTIMKMLTGFLEPSSGQIAIDELDLANRRREAQRRIGYLPENCPLYPDLSVLEHLEYHATLHGIPPRHRADAISRAVERTELGAKAMAPVATLSRGYRQRLGVAQAILHEPPILILDEPTNGLDPSQIQHMRALIRELARQATVIISTHILQEVEAVCSRVLIMRGGRLALDRRLDALGDAPRLLVTLDRPLSEVNETLSALTGVSGVAHLGDAGAHRRFALETDDARRLAPLVAQTAAEKGWALYQLTPERRDLEALFGTISAGGSELTADAASADSAGAPAADPPDGTDDPETEPDDAAAATEDSTHG</sequence>
<reference evidence="7" key="1">
    <citation type="submission" date="2017-08" db="EMBL/GenBank/DDBJ databases">
        <authorList>
            <person name="Imhoff J.F."/>
            <person name="Rahn T."/>
            <person name="Kuenzel S."/>
            <person name="Neulinger S.C."/>
        </authorList>
    </citation>
    <scope>NUCLEOTIDE SEQUENCE</scope>
    <source>
        <strain evidence="7">DSM 11080</strain>
    </source>
</reference>
<reference evidence="7" key="2">
    <citation type="journal article" date="2020" name="Microorganisms">
        <title>Osmotic Adaptation and Compatible Solute Biosynthesis of Phototrophic Bacteria as Revealed from Genome Analyses.</title>
        <authorList>
            <person name="Imhoff J.F."/>
            <person name="Rahn T."/>
            <person name="Kunzel S."/>
            <person name="Keller A."/>
            <person name="Neulinger S.C."/>
        </authorList>
    </citation>
    <scope>NUCLEOTIDE SEQUENCE</scope>
    <source>
        <strain evidence="7">DSM 11080</strain>
    </source>
</reference>
<protein>
    <submittedName>
        <fullName evidence="7">Multidrug ABC transporter ATP-binding protein</fullName>
    </submittedName>
</protein>
<dbReference type="Proteomes" id="UP001296776">
    <property type="component" value="Unassembled WGS sequence"/>
</dbReference>
<feature type="compositionally biased region" description="Low complexity" evidence="5">
    <location>
        <begin position="310"/>
        <end position="327"/>
    </location>
</feature>